<keyword evidence="2" id="KW-1185">Reference proteome</keyword>
<organism evidence="1 2">
    <name type="scientific">Aureibaculum marinum</name>
    <dbReference type="NCBI Taxonomy" id="2487930"/>
    <lineage>
        <taxon>Bacteria</taxon>
        <taxon>Pseudomonadati</taxon>
        <taxon>Bacteroidota</taxon>
        <taxon>Flavobacteriia</taxon>
        <taxon>Flavobacteriales</taxon>
        <taxon>Flavobacteriaceae</taxon>
        <taxon>Aureibaculum</taxon>
    </lineage>
</organism>
<dbReference type="InterPro" id="IPR015003">
    <property type="entry name" value="DUF1853"/>
</dbReference>
<protein>
    <submittedName>
        <fullName evidence="1">DUF1853 family protein</fullName>
    </submittedName>
</protein>
<gene>
    <name evidence="1" type="ORF">EGM88_07230</name>
</gene>
<dbReference type="AlphaFoldDB" id="A0A3N4NNU9"/>
<name>A0A3N4NNU9_9FLAO</name>
<evidence type="ECO:0000313" key="2">
    <source>
        <dbReference type="Proteomes" id="UP000270856"/>
    </source>
</evidence>
<reference evidence="1 2" key="1">
    <citation type="submission" date="2018-11" db="EMBL/GenBank/DDBJ databases">
        <title>Aureibaculum marinum gen. nov., sp. nov., a member of the family Flavobacteriaceae isolated from the Bohai Sea.</title>
        <authorList>
            <person name="Ji X."/>
        </authorList>
    </citation>
    <scope>NUCLEOTIDE SEQUENCE [LARGE SCALE GENOMIC DNA]</scope>
    <source>
        <strain evidence="1 2">BH-SD17</strain>
    </source>
</reference>
<evidence type="ECO:0000313" key="1">
    <source>
        <dbReference type="EMBL" id="RPD97951.1"/>
    </source>
</evidence>
<dbReference type="OrthoDB" id="1466769at2"/>
<accession>A0A3N4NNU9</accession>
<proteinExistence type="predicted"/>
<dbReference type="RefSeq" id="WP_123897310.1">
    <property type="nucleotide sequence ID" value="NZ_RPFJ01000008.1"/>
</dbReference>
<dbReference type="EMBL" id="RPFJ01000008">
    <property type="protein sequence ID" value="RPD97951.1"/>
    <property type="molecule type" value="Genomic_DNA"/>
</dbReference>
<dbReference type="Pfam" id="PF08907">
    <property type="entry name" value="DUF1853"/>
    <property type="match status" value="1"/>
</dbReference>
<comment type="caution">
    <text evidence="1">The sequence shown here is derived from an EMBL/GenBank/DDBJ whole genome shotgun (WGS) entry which is preliminary data.</text>
</comment>
<dbReference type="Proteomes" id="UP000270856">
    <property type="component" value="Unassembled WGS sequence"/>
</dbReference>
<sequence>MSPFNSYILNQYQGYTKTPQLWINHTVLGLKQFQMPKQQQVTFNKLLPNNLRLGKRVEQFLSYDLQQINNVKIVLENKQIQVNKRTIGELDCILTYNKIPIHLEVVYKFYLYDNRVGLKEIDHWIGPNRNDNLLKKLTKLKEKQLPLLYSEYTKPILDKLNLNAEQIKQQVYFKAQLFIPYNEEIPTFKLLNKDCLYGFYIKLSEIEQLKDCKFHIPSKQNWLSEIQIQIDWLPFSIFSKKVTPILKGNTSPLCWVKFPNGITNKFFVVWWS</sequence>